<accession>A0A9D5RB24</accession>
<feature type="transmembrane region" description="Helical" evidence="8">
    <location>
        <begin position="334"/>
        <end position="356"/>
    </location>
</feature>
<dbReference type="RefSeq" id="WP_226392190.1">
    <property type="nucleotide sequence ID" value="NZ_JADCKB010000006.1"/>
</dbReference>
<sequence>MDKNKEYHFLKPLKYRVLWQSLIIGAAGGILVSLYRLLLSWAENFSGKLYASVFGDPWKIILAFCVLIVMGILIGYLTQYIPAIKGSGIPQVEGRIQGKFFSSWWKVILGKVFGGAAAIGAGLSLGREGPSIQLGAAVGEGLAQSLHRDETESRYLITCGASAGLAAAFNAPFAGVLFALEELHRNFSLHVFLPAMVSAITADLISKKFFGLTAVFGAPSITALPLRFYFLLPLLGVLLGICGCLYNHTLLFTQHLYSKITFIKRPFVMILPFIAAGFAAMLCPDILGGGHKIVTLLLEKDLTVSYLLILLAAKFVFSMISFGSGAPGGIFFPLLVLGSLAGTLFGLGAISFFSLAPDCLSLFLFLGMVGMFTGIVRAPATGIVLIIEMSGSMNQTLSMALVALFAYLTADFLRSKPIYESLLENLISSKPKKYQLAQEKIFLEFTVEAGSFAEGKTVKELQWPYHCLAVSVLRNGCEIIPKGSLQIEAGDIITILCSGKEEDICRQKMANQLMLHS</sequence>
<evidence type="ECO:0000256" key="3">
    <source>
        <dbReference type="ARBA" id="ARBA00022692"/>
    </source>
</evidence>
<keyword evidence="11" id="KW-1185">Reference proteome</keyword>
<feature type="transmembrane region" description="Helical" evidence="8">
    <location>
        <begin position="104"/>
        <end position="125"/>
    </location>
</feature>
<feature type="transmembrane region" description="Helical" evidence="8">
    <location>
        <begin position="187"/>
        <end position="206"/>
    </location>
</feature>
<feature type="transmembrane region" description="Helical" evidence="8">
    <location>
        <begin position="302"/>
        <end position="322"/>
    </location>
</feature>
<evidence type="ECO:0000256" key="5">
    <source>
        <dbReference type="ARBA" id="ARBA00023065"/>
    </source>
</evidence>
<dbReference type="Proteomes" id="UP000806542">
    <property type="component" value="Unassembled WGS sequence"/>
</dbReference>
<feature type="transmembrane region" description="Helical" evidence="8">
    <location>
        <begin position="226"/>
        <end position="246"/>
    </location>
</feature>
<evidence type="ECO:0000256" key="6">
    <source>
        <dbReference type="ARBA" id="ARBA00023136"/>
    </source>
</evidence>
<dbReference type="GO" id="GO:0005247">
    <property type="term" value="F:voltage-gated chloride channel activity"/>
    <property type="evidence" value="ECO:0007669"/>
    <property type="project" value="TreeGrafter"/>
</dbReference>
<dbReference type="EMBL" id="JADCKB010000006">
    <property type="protein sequence ID" value="MBE5039628.1"/>
    <property type="molecule type" value="Genomic_DNA"/>
</dbReference>
<name>A0A9D5RB24_9FIRM</name>
<gene>
    <name evidence="10" type="ORF">INF28_04015</name>
</gene>
<dbReference type="Gene3D" id="1.10.3080.10">
    <property type="entry name" value="Clc chloride channel"/>
    <property type="match status" value="1"/>
</dbReference>
<reference evidence="10" key="1">
    <citation type="submission" date="2020-10" db="EMBL/GenBank/DDBJ databases">
        <title>ChiBAC.</title>
        <authorList>
            <person name="Zenner C."/>
            <person name="Hitch T.C.A."/>
            <person name="Clavel T."/>
        </authorList>
    </citation>
    <scope>NUCLEOTIDE SEQUENCE</scope>
    <source>
        <strain evidence="10">DSM 107454</strain>
    </source>
</reference>
<dbReference type="InterPro" id="IPR036721">
    <property type="entry name" value="RCK_C_sf"/>
</dbReference>
<dbReference type="Pfam" id="PF00654">
    <property type="entry name" value="Voltage_CLC"/>
    <property type="match status" value="1"/>
</dbReference>
<proteinExistence type="predicted"/>
<dbReference type="PANTHER" id="PTHR45711">
    <property type="entry name" value="CHLORIDE CHANNEL PROTEIN"/>
    <property type="match status" value="1"/>
</dbReference>
<comment type="caution">
    <text evidence="10">The sequence shown here is derived from an EMBL/GenBank/DDBJ whole genome shotgun (WGS) entry which is preliminary data.</text>
</comment>
<evidence type="ECO:0000256" key="2">
    <source>
        <dbReference type="ARBA" id="ARBA00022448"/>
    </source>
</evidence>
<evidence type="ECO:0000256" key="1">
    <source>
        <dbReference type="ARBA" id="ARBA00004141"/>
    </source>
</evidence>
<evidence type="ECO:0000256" key="7">
    <source>
        <dbReference type="ARBA" id="ARBA00023214"/>
    </source>
</evidence>
<keyword evidence="7" id="KW-0868">Chloride</keyword>
<dbReference type="PROSITE" id="PS51202">
    <property type="entry name" value="RCK_C"/>
    <property type="match status" value="1"/>
</dbReference>
<feature type="transmembrane region" description="Helical" evidence="8">
    <location>
        <begin position="21"/>
        <end position="38"/>
    </location>
</feature>
<comment type="subcellular location">
    <subcellularLocation>
        <location evidence="1">Membrane</location>
        <topology evidence="1">Multi-pass membrane protein</topology>
    </subcellularLocation>
</comment>
<feature type="transmembrane region" description="Helical" evidence="8">
    <location>
        <begin position="362"/>
        <end position="387"/>
    </location>
</feature>
<keyword evidence="5" id="KW-0406">Ion transport</keyword>
<evidence type="ECO:0000313" key="10">
    <source>
        <dbReference type="EMBL" id="MBE5039628.1"/>
    </source>
</evidence>
<evidence type="ECO:0000259" key="9">
    <source>
        <dbReference type="PROSITE" id="PS51202"/>
    </source>
</evidence>
<keyword evidence="6 8" id="KW-0472">Membrane</keyword>
<dbReference type="PRINTS" id="PR00762">
    <property type="entry name" value="CLCHANNEL"/>
</dbReference>
<feature type="transmembrane region" description="Helical" evidence="8">
    <location>
        <begin position="155"/>
        <end position="180"/>
    </location>
</feature>
<dbReference type="PANTHER" id="PTHR45711:SF6">
    <property type="entry name" value="CHLORIDE CHANNEL PROTEIN"/>
    <property type="match status" value="1"/>
</dbReference>
<keyword evidence="3 8" id="KW-0812">Transmembrane</keyword>
<organism evidence="10 11">
    <name type="scientific">Ructibacterium gallinarum</name>
    <dbReference type="NCBI Taxonomy" id="2779355"/>
    <lineage>
        <taxon>Bacteria</taxon>
        <taxon>Bacillati</taxon>
        <taxon>Bacillota</taxon>
        <taxon>Clostridia</taxon>
        <taxon>Eubacteriales</taxon>
        <taxon>Oscillospiraceae</taxon>
        <taxon>Ructibacterium</taxon>
    </lineage>
</organism>
<dbReference type="SUPFAM" id="SSF116726">
    <property type="entry name" value="TrkA C-terminal domain-like"/>
    <property type="match status" value="1"/>
</dbReference>
<dbReference type="InterPro" id="IPR006037">
    <property type="entry name" value="RCK_C"/>
</dbReference>
<keyword evidence="2" id="KW-0813">Transport</keyword>
<dbReference type="AlphaFoldDB" id="A0A9D5RB24"/>
<feature type="transmembrane region" description="Helical" evidence="8">
    <location>
        <begin position="58"/>
        <end position="77"/>
    </location>
</feature>
<evidence type="ECO:0000256" key="8">
    <source>
        <dbReference type="SAM" id="Phobius"/>
    </source>
</evidence>
<dbReference type="SUPFAM" id="SSF81340">
    <property type="entry name" value="Clc chloride channel"/>
    <property type="match status" value="1"/>
</dbReference>
<evidence type="ECO:0000313" key="11">
    <source>
        <dbReference type="Proteomes" id="UP000806542"/>
    </source>
</evidence>
<feature type="transmembrane region" description="Helical" evidence="8">
    <location>
        <begin position="267"/>
        <end position="287"/>
    </location>
</feature>
<dbReference type="GO" id="GO:0005886">
    <property type="term" value="C:plasma membrane"/>
    <property type="evidence" value="ECO:0007669"/>
    <property type="project" value="TreeGrafter"/>
</dbReference>
<dbReference type="Pfam" id="PF02080">
    <property type="entry name" value="TrkA_C"/>
    <property type="match status" value="1"/>
</dbReference>
<dbReference type="GO" id="GO:0006813">
    <property type="term" value="P:potassium ion transport"/>
    <property type="evidence" value="ECO:0007669"/>
    <property type="project" value="InterPro"/>
</dbReference>
<dbReference type="GO" id="GO:0008324">
    <property type="term" value="F:monoatomic cation transmembrane transporter activity"/>
    <property type="evidence" value="ECO:0007669"/>
    <property type="project" value="InterPro"/>
</dbReference>
<dbReference type="Gene3D" id="3.30.70.1450">
    <property type="entry name" value="Regulator of K+ conductance, C-terminal domain"/>
    <property type="match status" value="1"/>
</dbReference>
<protein>
    <submittedName>
        <fullName evidence="10">ClC family H(+)/Cl(-) exchange transporter</fullName>
    </submittedName>
</protein>
<evidence type="ECO:0000256" key="4">
    <source>
        <dbReference type="ARBA" id="ARBA00022989"/>
    </source>
</evidence>
<dbReference type="CDD" id="cd01031">
    <property type="entry name" value="EriC"/>
    <property type="match status" value="1"/>
</dbReference>
<dbReference type="InterPro" id="IPR014743">
    <property type="entry name" value="Cl-channel_core"/>
</dbReference>
<dbReference type="InterPro" id="IPR001807">
    <property type="entry name" value="ClC"/>
</dbReference>
<keyword evidence="4 8" id="KW-1133">Transmembrane helix</keyword>
<feature type="domain" description="RCK C-terminal" evidence="9">
    <location>
        <begin position="430"/>
        <end position="511"/>
    </location>
</feature>